<protein>
    <submittedName>
        <fullName evidence="8">Collagen alpha-1(XVIII) chain-like isoform X1</fullName>
    </submittedName>
</protein>
<dbReference type="InterPro" id="IPR045463">
    <property type="entry name" value="XV/XVIII_trimerization_dom"/>
</dbReference>
<accession>A0A9F5N2E0</accession>
<dbReference type="InterPro" id="IPR016187">
    <property type="entry name" value="CTDL_fold"/>
</dbReference>
<feature type="domain" description="Collagenase NC10/endostatin" evidence="5">
    <location>
        <begin position="524"/>
        <end position="692"/>
    </location>
</feature>
<dbReference type="GO" id="GO:0005581">
    <property type="term" value="C:collagen trimer"/>
    <property type="evidence" value="ECO:0007669"/>
    <property type="project" value="UniProtKB-KW"/>
</dbReference>
<dbReference type="OMA" id="YSHERPY"/>
<feature type="compositionally biased region" description="Basic and acidic residues" evidence="4">
    <location>
        <begin position="137"/>
        <end position="150"/>
    </location>
</feature>
<organism evidence="7 8">
    <name type="scientific">Python bivittatus</name>
    <name type="common">Burmese python</name>
    <name type="synonym">Python molurus bivittatus</name>
    <dbReference type="NCBI Taxonomy" id="176946"/>
    <lineage>
        <taxon>Eukaryota</taxon>
        <taxon>Metazoa</taxon>
        <taxon>Chordata</taxon>
        <taxon>Craniata</taxon>
        <taxon>Vertebrata</taxon>
        <taxon>Euteleostomi</taxon>
        <taxon>Lepidosauria</taxon>
        <taxon>Squamata</taxon>
        <taxon>Bifurcata</taxon>
        <taxon>Unidentata</taxon>
        <taxon>Episquamata</taxon>
        <taxon>Toxicofera</taxon>
        <taxon>Serpentes</taxon>
        <taxon>Henophidia</taxon>
        <taxon>Pythonidae</taxon>
        <taxon>Python</taxon>
    </lineage>
</organism>
<dbReference type="InterPro" id="IPR010515">
    <property type="entry name" value="Collagenase_NC10/endostatin"/>
</dbReference>
<dbReference type="OrthoDB" id="10060752at2759"/>
<dbReference type="GO" id="GO:0031012">
    <property type="term" value="C:extracellular matrix"/>
    <property type="evidence" value="ECO:0007669"/>
    <property type="project" value="TreeGrafter"/>
</dbReference>
<feature type="compositionally biased region" description="Pro residues" evidence="4">
    <location>
        <begin position="201"/>
        <end position="224"/>
    </location>
</feature>
<proteinExistence type="predicted"/>
<feature type="compositionally biased region" description="Low complexity" evidence="4">
    <location>
        <begin position="186"/>
        <end position="197"/>
    </location>
</feature>
<dbReference type="Pfam" id="PF20010">
    <property type="entry name" value="Collagen_trimer"/>
    <property type="match status" value="1"/>
</dbReference>
<reference evidence="8" key="1">
    <citation type="submission" date="2025-08" db="UniProtKB">
        <authorList>
            <consortium name="RefSeq"/>
        </authorList>
    </citation>
    <scope>IDENTIFICATION</scope>
    <source>
        <tissue evidence="8">Liver</tissue>
    </source>
</reference>
<name>A0A9F5N2E0_PYTBI</name>
<dbReference type="GO" id="GO:0030020">
    <property type="term" value="F:extracellular matrix structural constituent conferring tensile strength"/>
    <property type="evidence" value="ECO:0007669"/>
    <property type="project" value="TreeGrafter"/>
</dbReference>
<sequence>MIFEGSAEEEDSEFLRIQEGSKTLTTSDHQSMITGDIKTMQKPSEVLLTSDPQSTVRGDSVTKPINNTSQCICPAIPGPPGPKGEKGDQGLPGQKGLPGEAGQIGKPGHPGLPGFPGPPGPPGSPGLPGSTLPKTADFTDAKNGEEKRVSLVEGPPGPPGLPGLPGHPGPQGYPGPEGPQGPPGLPGHESQQGAPGLPGAPGQPGPPGATGPPGIPGPVGPEGPPGVTGPEGHPGLPGQVGPAGLPGFPGPEGSPGADGPPGKNGLKGEKGDPGEQGLPGKPGQIGEKGSRGLPGPIGPPGAPGNHQCNSEPSLQGVPGPKGEKGDPGKLDCHSCCKEASSDPPDSWVPFLYQENVKGDTEIYGAVVNHGPPGPPGNPGPPGPPGPPGVLYINRVYPVRPRPHCKQPVNQDPCLDSDTELPLKDSSYRSQNGYKHSTWIFSSKEMMLKSTSSIPEGSLVYITEGAEAFFKTPKGWSKLLMEDSESLFAADDPLGPMEKNQVQLDESHVTIPITPTIISQRVPALHLVALNVPLTGDMKGISGVDLQCYRQAQEAKLNGTFRAFLSSDTQSLISVVKKTDRNLPVVNLKGQLLAKSWNSLFTKHGTSNFNSMKFPIYAFNGLNVMTDPTWTNKAVWHGMKLQRRQSKPQDCQGWRKASSQLRGHASLPLKDTFLMEDTWSCSDSLIVLCVENAL</sequence>
<evidence type="ECO:0000256" key="4">
    <source>
        <dbReference type="SAM" id="MobiDB-lite"/>
    </source>
</evidence>
<feature type="compositionally biased region" description="Pro residues" evidence="4">
    <location>
        <begin position="113"/>
        <end position="125"/>
    </location>
</feature>
<dbReference type="PANTHER" id="PTHR24023">
    <property type="entry name" value="COLLAGEN ALPHA"/>
    <property type="match status" value="1"/>
</dbReference>
<evidence type="ECO:0000259" key="6">
    <source>
        <dbReference type="Pfam" id="PF20010"/>
    </source>
</evidence>
<dbReference type="Gene3D" id="3.40.1620.70">
    <property type="match status" value="1"/>
</dbReference>
<dbReference type="Pfam" id="PF06482">
    <property type="entry name" value="Endostatin"/>
    <property type="match status" value="1"/>
</dbReference>
<dbReference type="Pfam" id="PF01391">
    <property type="entry name" value="Collagen"/>
    <property type="match status" value="2"/>
</dbReference>
<comment type="subcellular location">
    <subcellularLocation>
        <location evidence="1">Secreted</location>
    </subcellularLocation>
</comment>
<dbReference type="InterPro" id="IPR008160">
    <property type="entry name" value="Collagen"/>
</dbReference>
<evidence type="ECO:0000256" key="3">
    <source>
        <dbReference type="ARBA" id="ARBA00023119"/>
    </source>
</evidence>
<dbReference type="Gene3D" id="1.20.5.320">
    <property type="entry name" value="6-Phosphogluconate Dehydrogenase, domain 3"/>
    <property type="match status" value="1"/>
</dbReference>
<evidence type="ECO:0000256" key="1">
    <source>
        <dbReference type="ARBA" id="ARBA00004613"/>
    </source>
</evidence>
<keyword evidence="3" id="KW-0176">Collagen</keyword>
<dbReference type="KEGG" id="pbi:103065998"/>
<feature type="region of interest" description="Disordered" evidence="4">
    <location>
        <begin position="364"/>
        <end position="388"/>
    </location>
</feature>
<feature type="domain" description="Collagen type XV/XVIII trimerization" evidence="6">
    <location>
        <begin position="439"/>
        <end position="482"/>
    </location>
</feature>
<dbReference type="GO" id="GO:0030198">
    <property type="term" value="P:extracellular matrix organization"/>
    <property type="evidence" value="ECO:0007669"/>
    <property type="project" value="TreeGrafter"/>
</dbReference>
<dbReference type="RefSeq" id="XP_025028162.1">
    <property type="nucleotide sequence ID" value="XM_025172394.1"/>
</dbReference>
<gene>
    <name evidence="8" type="primary">LOC103065998</name>
</gene>
<feature type="compositionally biased region" description="Pro residues" evidence="4">
    <location>
        <begin position="155"/>
        <end position="185"/>
    </location>
</feature>
<evidence type="ECO:0000313" key="7">
    <source>
        <dbReference type="Proteomes" id="UP000695026"/>
    </source>
</evidence>
<evidence type="ECO:0000259" key="5">
    <source>
        <dbReference type="Pfam" id="PF06482"/>
    </source>
</evidence>
<evidence type="ECO:0000313" key="8">
    <source>
        <dbReference type="RefSeq" id="XP_025028162.1"/>
    </source>
</evidence>
<dbReference type="SUPFAM" id="SSF56436">
    <property type="entry name" value="C-type lectin-like"/>
    <property type="match status" value="1"/>
</dbReference>
<dbReference type="InterPro" id="IPR016186">
    <property type="entry name" value="C-type_lectin-like/link_sf"/>
</dbReference>
<keyword evidence="7" id="KW-1185">Reference proteome</keyword>
<dbReference type="AlphaFoldDB" id="A0A9F5N2E0"/>
<dbReference type="GO" id="GO:0005615">
    <property type="term" value="C:extracellular space"/>
    <property type="evidence" value="ECO:0007669"/>
    <property type="project" value="TreeGrafter"/>
</dbReference>
<feature type="compositionally biased region" description="Basic and acidic residues" evidence="4">
    <location>
        <begin position="321"/>
        <end position="330"/>
    </location>
</feature>
<evidence type="ECO:0000256" key="2">
    <source>
        <dbReference type="ARBA" id="ARBA00022525"/>
    </source>
</evidence>
<dbReference type="InterPro" id="IPR050149">
    <property type="entry name" value="Collagen_superfamily"/>
</dbReference>
<keyword evidence="2" id="KW-0964">Secreted</keyword>
<dbReference type="GeneID" id="103065998"/>
<feature type="region of interest" description="Disordered" evidence="4">
    <location>
        <begin position="70"/>
        <end position="330"/>
    </location>
</feature>
<dbReference type="Gene3D" id="3.10.100.10">
    <property type="entry name" value="Mannose-Binding Protein A, subunit A"/>
    <property type="match status" value="1"/>
</dbReference>
<dbReference type="PANTHER" id="PTHR24023:SF1019">
    <property type="entry name" value="COLLAGEN ALPHA-5(IV) CHAIN ISOFORM X1"/>
    <property type="match status" value="1"/>
</dbReference>
<feature type="compositionally biased region" description="Pro residues" evidence="4">
    <location>
        <begin position="371"/>
        <end position="387"/>
    </location>
</feature>
<dbReference type="Proteomes" id="UP000695026">
    <property type="component" value="Unplaced"/>
</dbReference>